<reference evidence="11" key="1">
    <citation type="submission" date="2018-08" db="EMBL/GenBank/DDBJ databases">
        <authorList>
            <person name="Jin W."/>
            <person name="Wang H."/>
            <person name="Yang Y."/>
            <person name="Li M."/>
            <person name="Liu J."/>
        </authorList>
    </citation>
    <scope>NUCLEOTIDE SEQUENCE</scope>
    <source>
        <strain evidence="11">AESS21</strain>
    </source>
</reference>
<dbReference type="GO" id="GO:0006281">
    <property type="term" value="P:DNA repair"/>
    <property type="evidence" value="ECO:0007669"/>
    <property type="project" value="TreeGrafter"/>
</dbReference>
<dbReference type="SFLD" id="SFLDG01129">
    <property type="entry name" value="C1.5:_HAD__Beta-PGM__Phosphata"/>
    <property type="match status" value="1"/>
</dbReference>
<evidence type="ECO:0000256" key="4">
    <source>
        <dbReference type="ARBA" id="ARBA00006171"/>
    </source>
</evidence>
<dbReference type="EC" id="3.1.3.18" evidence="5 10"/>
<dbReference type="GO" id="GO:0005975">
    <property type="term" value="P:carbohydrate metabolic process"/>
    <property type="evidence" value="ECO:0007669"/>
    <property type="project" value="InterPro"/>
</dbReference>
<dbReference type="EMBL" id="QTKU01000001">
    <property type="protein sequence ID" value="MBS8259080.1"/>
    <property type="molecule type" value="Genomic_DNA"/>
</dbReference>
<dbReference type="PRINTS" id="PR00413">
    <property type="entry name" value="HADHALOGNASE"/>
</dbReference>
<protein>
    <recommendedName>
        <fullName evidence="5 10">Phosphoglycolate phosphatase</fullName>
        <shortName evidence="10">PGP</shortName>
        <shortName evidence="10">PGPase</shortName>
        <ecNumber evidence="5 10">3.1.3.18</ecNumber>
    </recommendedName>
</protein>
<keyword evidence="6 10" id="KW-0479">Metal-binding</keyword>
<dbReference type="PANTHER" id="PTHR43434:SF1">
    <property type="entry name" value="PHOSPHOGLYCOLATE PHOSPHATASE"/>
    <property type="match status" value="1"/>
</dbReference>
<dbReference type="PANTHER" id="PTHR43434">
    <property type="entry name" value="PHOSPHOGLYCOLATE PHOSPHATASE"/>
    <property type="match status" value="1"/>
</dbReference>
<feature type="active site" description="Nucleophile" evidence="10">
    <location>
        <position position="7"/>
    </location>
</feature>
<evidence type="ECO:0000256" key="1">
    <source>
        <dbReference type="ARBA" id="ARBA00000830"/>
    </source>
</evidence>
<dbReference type="AlphaFoldDB" id="A0A944C823"/>
<dbReference type="PROSITE" id="PS01228">
    <property type="entry name" value="COF_1"/>
    <property type="match status" value="1"/>
</dbReference>
<dbReference type="SFLD" id="SFLDS00003">
    <property type="entry name" value="Haloacid_Dehalogenase"/>
    <property type="match status" value="1"/>
</dbReference>
<reference evidence="11" key="2">
    <citation type="journal article" date="2021" name="Microorganisms">
        <title>Bacterial Dimethylsulfoniopropionate Biosynthesis in the East China Sea.</title>
        <authorList>
            <person name="Liu J."/>
            <person name="Zhang Y."/>
            <person name="Liu J."/>
            <person name="Zhong H."/>
            <person name="Williams B.T."/>
            <person name="Zheng Y."/>
            <person name="Curson A.R.J."/>
            <person name="Sun C."/>
            <person name="Sun H."/>
            <person name="Song D."/>
            <person name="Wagner Mackenzie B."/>
            <person name="Bermejo Martinez A."/>
            <person name="Todd J.D."/>
            <person name="Zhang X.H."/>
        </authorList>
    </citation>
    <scope>NUCLEOTIDE SEQUENCE</scope>
    <source>
        <strain evidence="11">AESS21</strain>
    </source>
</reference>
<dbReference type="GO" id="GO:0046872">
    <property type="term" value="F:metal ion binding"/>
    <property type="evidence" value="ECO:0007669"/>
    <property type="project" value="UniProtKB-KW"/>
</dbReference>
<dbReference type="RefSeq" id="WP_213214758.1">
    <property type="nucleotide sequence ID" value="NZ_QTKU01000001.1"/>
</dbReference>
<dbReference type="SFLD" id="SFLDG01135">
    <property type="entry name" value="C1.5.6:_HAD__Beta-PGM__Phospha"/>
    <property type="match status" value="1"/>
</dbReference>
<dbReference type="InterPro" id="IPR041492">
    <property type="entry name" value="HAD_2"/>
</dbReference>
<dbReference type="InterPro" id="IPR006439">
    <property type="entry name" value="HAD-SF_hydro_IA"/>
</dbReference>
<proteinExistence type="inferred from homology"/>
<gene>
    <name evidence="11" type="ORF">DYI23_02510</name>
</gene>
<evidence type="ECO:0000256" key="7">
    <source>
        <dbReference type="ARBA" id="ARBA00022801"/>
    </source>
</evidence>
<dbReference type="InterPro" id="IPR036412">
    <property type="entry name" value="HAD-like_sf"/>
</dbReference>
<comment type="pathway">
    <text evidence="3 10">Organic acid metabolism; glycolate biosynthesis; glycolate from 2-phosphoglycolate: step 1/1.</text>
</comment>
<keyword evidence="9 10" id="KW-0119">Carbohydrate metabolism</keyword>
<keyword evidence="8 10" id="KW-0460">Magnesium</keyword>
<sequence length="222" mass="23732">MSVLVFDLDGTLVSSMSDLTATLNAVLVENGHRAVAPESVRAQVGQGAKALLQKGLEANGVTWSDDDITPLFGQFLTYYEAHIADHTRPFPGAIDAMIQLRETGWRLAVCTNKIERLTHALLDALDMTRHFDAIVARDTFANAKPHAEPVLGAISRAGGVKERSVMIGDTATDIDAARAAGIPVVAVDFGYTQVPVSELGPDCIISHFNELPQAILDLTPSS</sequence>
<comment type="catalytic activity">
    <reaction evidence="1 10">
        <text>2-phosphoglycolate + H2O = glycolate + phosphate</text>
        <dbReference type="Rhea" id="RHEA:14369"/>
        <dbReference type="ChEBI" id="CHEBI:15377"/>
        <dbReference type="ChEBI" id="CHEBI:29805"/>
        <dbReference type="ChEBI" id="CHEBI:43474"/>
        <dbReference type="ChEBI" id="CHEBI:58033"/>
        <dbReference type="EC" id="3.1.3.18"/>
    </reaction>
</comment>
<dbReference type="Gene3D" id="3.40.50.1000">
    <property type="entry name" value="HAD superfamily/HAD-like"/>
    <property type="match status" value="1"/>
</dbReference>
<dbReference type="InterPro" id="IPR023214">
    <property type="entry name" value="HAD_sf"/>
</dbReference>
<dbReference type="InterPro" id="IPR050155">
    <property type="entry name" value="HAD-like_hydrolase_sf"/>
</dbReference>
<dbReference type="GO" id="GO:0046295">
    <property type="term" value="P:glycolate biosynthetic process"/>
    <property type="evidence" value="ECO:0007669"/>
    <property type="project" value="UniProtKB-UniRule"/>
</dbReference>
<keyword evidence="7 10" id="KW-0378">Hydrolase</keyword>
<comment type="similarity">
    <text evidence="4 10">Belongs to the HAD-like hydrolase superfamily. CbbY/CbbZ/Gph/YieH family.</text>
</comment>
<dbReference type="SUPFAM" id="SSF56784">
    <property type="entry name" value="HAD-like"/>
    <property type="match status" value="1"/>
</dbReference>
<dbReference type="GO" id="GO:0005829">
    <property type="term" value="C:cytosol"/>
    <property type="evidence" value="ECO:0007669"/>
    <property type="project" value="TreeGrafter"/>
</dbReference>
<comment type="function">
    <text evidence="10">Specifically catalyzes the dephosphorylation of 2-phosphoglycolate. Is involved in the dissimilation of the intracellular 2-phosphoglycolate formed during the DNA repair of 3'-phosphoglycolate ends, a major class of DNA lesions induced by oxidative stress.</text>
</comment>
<evidence type="ECO:0000313" key="12">
    <source>
        <dbReference type="Proteomes" id="UP000705379"/>
    </source>
</evidence>
<organism evidence="11 12">
    <name type="scientific">Roseibium polysiphoniae</name>
    <dbReference type="NCBI Taxonomy" id="2571221"/>
    <lineage>
        <taxon>Bacteria</taxon>
        <taxon>Pseudomonadati</taxon>
        <taxon>Pseudomonadota</taxon>
        <taxon>Alphaproteobacteria</taxon>
        <taxon>Hyphomicrobiales</taxon>
        <taxon>Stappiaceae</taxon>
        <taxon>Roseibium</taxon>
    </lineage>
</organism>
<comment type="cofactor">
    <cofactor evidence="2 10">
        <name>Mg(2+)</name>
        <dbReference type="ChEBI" id="CHEBI:18420"/>
    </cofactor>
</comment>
<feature type="binding site" evidence="10">
    <location>
        <position position="7"/>
    </location>
    <ligand>
        <name>Mg(2+)</name>
        <dbReference type="ChEBI" id="CHEBI:18420"/>
    </ligand>
</feature>
<dbReference type="InterPro" id="IPR037512">
    <property type="entry name" value="PGPase_prok"/>
</dbReference>
<dbReference type="Pfam" id="PF13419">
    <property type="entry name" value="HAD_2"/>
    <property type="match status" value="1"/>
</dbReference>
<evidence type="ECO:0000313" key="11">
    <source>
        <dbReference type="EMBL" id="MBS8259080.1"/>
    </source>
</evidence>
<evidence type="ECO:0000256" key="10">
    <source>
        <dbReference type="HAMAP-Rule" id="MF_00495"/>
    </source>
</evidence>
<dbReference type="Gene3D" id="1.10.150.240">
    <property type="entry name" value="Putative phosphatase, domain 2"/>
    <property type="match status" value="1"/>
</dbReference>
<dbReference type="FunFam" id="3.40.50.1000:FF:000022">
    <property type="entry name" value="Phosphoglycolate phosphatase"/>
    <property type="match status" value="1"/>
</dbReference>
<feature type="binding site" evidence="10">
    <location>
        <position position="9"/>
    </location>
    <ligand>
        <name>Mg(2+)</name>
        <dbReference type="ChEBI" id="CHEBI:18420"/>
    </ligand>
</feature>
<evidence type="ECO:0000256" key="2">
    <source>
        <dbReference type="ARBA" id="ARBA00001946"/>
    </source>
</evidence>
<evidence type="ECO:0000256" key="3">
    <source>
        <dbReference type="ARBA" id="ARBA00004818"/>
    </source>
</evidence>
<dbReference type="NCBIfam" id="TIGR01549">
    <property type="entry name" value="HAD-SF-IA-v1"/>
    <property type="match status" value="1"/>
</dbReference>
<evidence type="ECO:0000256" key="5">
    <source>
        <dbReference type="ARBA" id="ARBA00013078"/>
    </source>
</evidence>
<evidence type="ECO:0000256" key="6">
    <source>
        <dbReference type="ARBA" id="ARBA00022723"/>
    </source>
</evidence>
<dbReference type="HAMAP" id="MF_00495">
    <property type="entry name" value="GPH_hydrolase_bact"/>
    <property type="match status" value="1"/>
</dbReference>
<evidence type="ECO:0000256" key="8">
    <source>
        <dbReference type="ARBA" id="ARBA00022842"/>
    </source>
</evidence>
<dbReference type="InterPro" id="IPR023198">
    <property type="entry name" value="PGP-like_dom2"/>
</dbReference>
<evidence type="ECO:0000256" key="9">
    <source>
        <dbReference type="ARBA" id="ARBA00023277"/>
    </source>
</evidence>
<accession>A0A944C823</accession>
<comment type="caution">
    <text evidence="11">The sequence shown here is derived from an EMBL/GenBank/DDBJ whole genome shotgun (WGS) entry which is preliminary data.</text>
</comment>
<dbReference type="Proteomes" id="UP000705379">
    <property type="component" value="Unassembled WGS sequence"/>
</dbReference>
<feature type="binding site" evidence="10">
    <location>
        <position position="169"/>
    </location>
    <ligand>
        <name>Mg(2+)</name>
        <dbReference type="ChEBI" id="CHEBI:18420"/>
    </ligand>
</feature>
<name>A0A944C823_9HYPH</name>
<dbReference type="GO" id="GO:0008967">
    <property type="term" value="F:phosphoglycolate phosphatase activity"/>
    <property type="evidence" value="ECO:0007669"/>
    <property type="project" value="UniProtKB-UniRule"/>
</dbReference>